<dbReference type="Gene3D" id="2.60.420.10">
    <property type="entry name" value="Maltose phosphorylase, domain 3"/>
    <property type="match status" value="1"/>
</dbReference>
<dbReference type="InterPro" id="IPR005196">
    <property type="entry name" value="Glyco_hydro_65_N"/>
</dbReference>
<feature type="domain" description="Glycoside hydrolase family 65 C-terminal" evidence="2">
    <location>
        <begin position="932"/>
        <end position="982"/>
    </location>
</feature>
<reference evidence="4 5" key="1">
    <citation type="submission" date="2015-09" db="EMBL/GenBank/DDBJ databases">
        <title>Sorangium comparison.</title>
        <authorList>
            <person name="Zaburannyi N."/>
            <person name="Bunk B."/>
            <person name="Overmann J."/>
            <person name="Mueller R."/>
        </authorList>
    </citation>
    <scope>NUCLEOTIDE SEQUENCE [LARGE SCALE GENOMIC DNA]</scope>
    <source>
        <strain evidence="4 5">So ce836</strain>
    </source>
</reference>
<dbReference type="GO" id="GO:0016757">
    <property type="term" value="F:glycosyltransferase activity"/>
    <property type="evidence" value="ECO:0007669"/>
    <property type="project" value="UniProtKB-ARBA"/>
</dbReference>
<feature type="domain" description="Glycoside hydrolase family 65 N-terminal" evidence="3">
    <location>
        <begin position="232"/>
        <end position="479"/>
    </location>
</feature>
<organism evidence="4 5">
    <name type="scientific">Sorangium cellulosum</name>
    <name type="common">Polyangium cellulosum</name>
    <dbReference type="NCBI Taxonomy" id="56"/>
    <lineage>
        <taxon>Bacteria</taxon>
        <taxon>Pseudomonadati</taxon>
        <taxon>Myxococcota</taxon>
        <taxon>Polyangia</taxon>
        <taxon>Polyangiales</taxon>
        <taxon>Polyangiaceae</taxon>
        <taxon>Sorangium</taxon>
    </lineage>
</organism>
<evidence type="ECO:0000313" key="5">
    <source>
        <dbReference type="Proteomes" id="UP000295497"/>
    </source>
</evidence>
<dbReference type="Proteomes" id="UP000295497">
    <property type="component" value="Chromosome"/>
</dbReference>
<dbReference type="Pfam" id="PF03632">
    <property type="entry name" value="Glyco_hydro_65m"/>
    <property type="match status" value="1"/>
</dbReference>
<evidence type="ECO:0000259" key="3">
    <source>
        <dbReference type="Pfam" id="PF03636"/>
    </source>
</evidence>
<dbReference type="InterPro" id="IPR008928">
    <property type="entry name" value="6-hairpin_glycosidase_sf"/>
</dbReference>
<dbReference type="Gene3D" id="1.50.10.10">
    <property type="match status" value="1"/>
</dbReference>
<dbReference type="InterPro" id="IPR037018">
    <property type="entry name" value="GH65_N"/>
</dbReference>
<dbReference type="AlphaFoldDB" id="A0A4P2R681"/>
<feature type="domain" description="Glycoside hydrolase family 65 central catalytic" evidence="1">
    <location>
        <begin position="533"/>
        <end position="902"/>
    </location>
</feature>
<dbReference type="Pfam" id="PF03633">
    <property type="entry name" value="Glyco_hydro_65C"/>
    <property type="match status" value="1"/>
</dbReference>
<dbReference type="Pfam" id="PF03636">
    <property type="entry name" value="Glyco_hydro_65N"/>
    <property type="match status" value="1"/>
</dbReference>
<name>A0A4P2R681_SORCE</name>
<proteinExistence type="predicted"/>
<dbReference type="RefSeq" id="WP_129580153.1">
    <property type="nucleotide sequence ID" value="NZ_CP012672.1"/>
</dbReference>
<dbReference type="InterPro" id="IPR012341">
    <property type="entry name" value="6hp_glycosidase-like_sf"/>
</dbReference>
<dbReference type="InterPro" id="IPR011013">
    <property type="entry name" value="Gal_mutarotase_sf_dom"/>
</dbReference>
<sequence>MSSLHDSAAGPPGLARGGPSYPGLAGAPAAAIRLPAELHHRFRFVAIDASLLPEAAGGPEAEGGAAALLDPLLAMGVRVALLAREGVPHLARRLARGGGGGERAESAEDRRRLFVGALEGAELYGFDRRGAAVALAAAAPPDGRSALAALLARVIAPLHIAPRDWLAISPEPGGGAPAAGARRLGDAPELAGATHAAAGARRLGEILALQRDLDRELGALAAPRDAAWIVEEPGFDVAREHEIESLLAIANGYLGSRASLPEGSSVSRPATFIAGAFEPSADVSRVPELVIAPDWGRLSVAIEGESFSAETSGVLHHLRALDMRRGVLLRECLRRGEAGHLTQVHTLHAASLADRHVLVEALSVAPLNFTGTIRVDAILSGDVKSASGAAHWARFAADASAESLLLVGRTHGGLETAMTSHLRVVPGEAAEGVPPPEAPDGARCERAEGARSIAERCDIGVRVAERLRLFRTATLHTSRDTPAPREAGEALQAELSRRTMGDVLGEHARAWAERWRRADVEIDGAPKIERALRFALYHLIGAANPDDPRCSVGARGLSGEAYRGHVFWDTETFLVPFYTHCYPEAARALLLYRHRTLAGARRKARSLGYEGALYAWESADTGDETTPPLLVTPFGEVVRVLSGEQEHHISADVAYAAHAYGRATGDLEFERGEGAEILVETARFWASRAEIGPDGLAHIRRVIGPDEYHEAVDDNAFTNWMARYNLRAAAAVVRRGVARGDVLARLDLRPEEVDRWRDVADRMALRLDPRTGLIEQFAGYFRLEPFAIADYAVRSAPIDVLLGRARTQACQVVKQADVVQLIALLWGAVPASARRANFLYYEPRTAHGSSLSPGVHALVAARLDLHAHAERYFDQTADIDLGNTMGNAAGGMHVAAMGSLWQAVAFGAAGITRVPRSALAARLPPAPPWPDEDEAIGVEPHLLPGWRHLKIPISWRGRALEIHVEDGAVEIALEGSAPLPIAALDAGAVACAVVAEPGRRYAARRVGGRFQTWEEVTTC</sequence>
<protein>
    <recommendedName>
        <fullName evidence="6">Kojibiose phosphorylase</fullName>
    </recommendedName>
</protein>
<accession>A0A4P2R681</accession>
<dbReference type="SUPFAM" id="SSF74650">
    <property type="entry name" value="Galactose mutarotase-like"/>
    <property type="match status" value="1"/>
</dbReference>
<dbReference type="GO" id="GO:0030246">
    <property type="term" value="F:carbohydrate binding"/>
    <property type="evidence" value="ECO:0007669"/>
    <property type="project" value="InterPro"/>
</dbReference>
<dbReference type="PANTHER" id="PTHR11051:SF8">
    <property type="entry name" value="PROTEIN-GLUCOSYLGALACTOSYLHYDROXYLYSINE GLUCOSIDASE"/>
    <property type="match status" value="1"/>
</dbReference>
<evidence type="ECO:0008006" key="6">
    <source>
        <dbReference type="Google" id="ProtNLM"/>
    </source>
</evidence>
<dbReference type="Gene3D" id="2.70.98.40">
    <property type="entry name" value="Glycoside hydrolase, family 65, N-terminal domain"/>
    <property type="match status" value="1"/>
</dbReference>
<evidence type="ECO:0000313" key="4">
    <source>
        <dbReference type="EMBL" id="AUX37543.1"/>
    </source>
</evidence>
<dbReference type="PANTHER" id="PTHR11051">
    <property type="entry name" value="GLYCOSYL HYDROLASE-RELATED"/>
    <property type="match status" value="1"/>
</dbReference>
<dbReference type="EMBL" id="CP012672">
    <property type="protein sequence ID" value="AUX37543.1"/>
    <property type="molecule type" value="Genomic_DNA"/>
</dbReference>
<evidence type="ECO:0000259" key="2">
    <source>
        <dbReference type="Pfam" id="PF03633"/>
    </source>
</evidence>
<dbReference type="InterPro" id="IPR005195">
    <property type="entry name" value="Glyco_hydro_65_M"/>
</dbReference>
<evidence type="ECO:0000259" key="1">
    <source>
        <dbReference type="Pfam" id="PF03632"/>
    </source>
</evidence>
<dbReference type="GO" id="GO:0004553">
    <property type="term" value="F:hydrolase activity, hydrolyzing O-glycosyl compounds"/>
    <property type="evidence" value="ECO:0007669"/>
    <property type="project" value="TreeGrafter"/>
</dbReference>
<dbReference type="SUPFAM" id="SSF48208">
    <property type="entry name" value="Six-hairpin glycosidases"/>
    <property type="match status" value="1"/>
</dbReference>
<gene>
    <name evidence="4" type="ORF">SOCE836_097700</name>
</gene>
<dbReference type="InterPro" id="IPR005194">
    <property type="entry name" value="Glyco_hydro_65_C"/>
</dbReference>
<dbReference type="GO" id="GO:0005975">
    <property type="term" value="P:carbohydrate metabolic process"/>
    <property type="evidence" value="ECO:0007669"/>
    <property type="project" value="InterPro"/>
</dbReference>